<evidence type="ECO:0000259" key="4">
    <source>
        <dbReference type="Pfam" id="PF10433"/>
    </source>
</evidence>
<feature type="domain" description="RSE1/DDB1/CPSF1 first beta-propeller" evidence="4">
    <location>
        <begin position="74"/>
        <end position="367"/>
    </location>
</feature>
<name>A0AAD5UJH3_9FUNG</name>
<dbReference type="InterPro" id="IPR058543">
    <property type="entry name" value="Beta-prop_RSE1/DDB1/CPSF1_2nd"/>
</dbReference>
<dbReference type="Pfam" id="PF23726">
    <property type="entry name" value="Beta-prop_RSE1_2nd"/>
    <property type="match status" value="1"/>
</dbReference>
<dbReference type="Pfam" id="PF10433">
    <property type="entry name" value="Beta-prop_RSE1_1st"/>
    <property type="match status" value="1"/>
</dbReference>
<feature type="domain" description="RSE1/DDB1/CPSF1 second beta-propeller" evidence="5">
    <location>
        <begin position="443"/>
        <end position="779"/>
    </location>
</feature>
<proteinExistence type="predicted"/>
<keyword evidence="7" id="KW-1185">Reference proteome</keyword>
<dbReference type="InterPro" id="IPR004871">
    <property type="entry name" value="RSE1/DDB1/CPSF1_C"/>
</dbReference>
<dbReference type="PANTHER" id="PTHR10644">
    <property type="entry name" value="DNA REPAIR/RNA PROCESSING CPSF FAMILY"/>
    <property type="match status" value="1"/>
</dbReference>
<feature type="domain" description="RSE1/DDB1/CPSF1 C-terminal" evidence="3">
    <location>
        <begin position="821"/>
        <end position="1154"/>
    </location>
</feature>
<evidence type="ECO:0008006" key="8">
    <source>
        <dbReference type="Google" id="ProtNLM"/>
    </source>
</evidence>
<dbReference type="Pfam" id="PF03178">
    <property type="entry name" value="CPSF_A"/>
    <property type="match status" value="1"/>
</dbReference>
<dbReference type="SUPFAM" id="SSF50978">
    <property type="entry name" value="WD40 repeat-like"/>
    <property type="match status" value="1"/>
</dbReference>
<dbReference type="InterPro" id="IPR050358">
    <property type="entry name" value="RSE1/DDB1/CFT1"/>
</dbReference>
<dbReference type="AlphaFoldDB" id="A0AAD5UJH3"/>
<comment type="subcellular location">
    <subcellularLocation>
        <location evidence="1">Nucleus</location>
    </subcellularLocation>
</comment>
<dbReference type="InterPro" id="IPR036322">
    <property type="entry name" value="WD40_repeat_dom_sf"/>
</dbReference>
<organism evidence="6 7">
    <name type="scientific">Boothiomyces macroporosus</name>
    <dbReference type="NCBI Taxonomy" id="261099"/>
    <lineage>
        <taxon>Eukaryota</taxon>
        <taxon>Fungi</taxon>
        <taxon>Fungi incertae sedis</taxon>
        <taxon>Chytridiomycota</taxon>
        <taxon>Chytridiomycota incertae sedis</taxon>
        <taxon>Chytridiomycetes</taxon>
        <taxon>Rhizophydiales</taxon>
        <taxon>Terramycetaceae</taxon>
        <taxon>Boothiomyces</taxon>
    </lineage>
</organism>
<sequence length="1214" mass="135725">MAYCITKTDPIPTNISDCLKYARNGNPYFLLVSEFRLTLVDFDISKKKTWDNIVADKFLFGRLFNCKIMTIEDPEYHIDSGEFVEPYDVIVITSDSGCLSILVVDIQGQSGSFRLIWQEKLSMNGSLYTELGHLLAVDPHYNHIAVCAFESKLSIYSTESKSCEITIKVEGVIWNMSFVYPQNKDGTVKFVVAHSPSGSLNDFLVSCFEFDKTNPKRVKKYSACSISSDYCPLDLIALPNIPNSFLLTTPSSIILLDASPRTAKVSITLTSALSFQSQYDSISDISGIISCHIIDSMPKKGLDLSQTLFFATDTGTILQTIVSKETIQSKPSWNMKLSVIAKYHNPVGKMTVLSNDGNMIVLSLFGSQANGEIVMIKAKRQLITFWPARTIENKAPVHDYYIDSNTWSDTMYLATGVYPNGVIKEVKSGLPCESSILCDYFDQPKLMWGVNINCFTTLHYVLVLSYPGCTKVMLMDQSSMEDITDACGVIHNQSTLNAFTLDYTATLVQITAKGVTISKMRNKEDGSMMFVRGTELFNKAKYWKPATGTIVHGANYEDKIVLACSNPSMIYLLRVLVDQTNDSLAIIELSQIEFGKEISSLYIPPFSDLYTKAFFGEPVLLLASYDGTIEIVALDSLKESPNILYTIQLQMPTSNPFFIIPHSIGVISNQSRSFLIIGNRNGDIVYYQFTKEDGIISAGEVRFKNLGNLPVKLIAMPTTNYLIAYSNHRPIHLKISANKLQVVELAYEQIEVGTIITQTVGENIDYQLLVVTENILSIIQIDYSKNEQYRKIFTPKFLVYDKPTKNLVVACEPVNREGTWTIKVIEPTSGTCHHTFPLKPQEIVTCITIWKVKQDKRYICIGTKWANGIPQGRVLVFSVKYSRSSTSNMVQYKLHLPGKSVGGPITSLSDFGHYLVAGIGNALVQIKIQASDRTIVHGVQTSLNHPANSLKTYENEIYLASSQDSTCIYKFSSSKKSIDFDAGEVVPRQVQDTVVFPQDENKRIIVSLLTTGAIAGYLFQKKEIKQEGFPQFLEPLFHFNLQEPCSKLCFGSTISRLSSKVDSSCLQSLDEMDFDVPWVQDSKAVVQVVSVTGTRFALVKLSERMFEILSLLQSILQKWDTTKPILGGSHKVFRSTEFGTPNHVIDGLFVSQFKHLSSAERIEMVLLLNSRIKVNGSLFDAFEQLSLGERELYEKSVVTADDLDNILNRLDSVI</sequence>
<evidence type="ECO:0000256" key="2">
    <source>
        <dbReference type="ARBA" id="ARBA00023242"/>
    </source>
</evidence>
<dbReference type="SUPFAM" id="SSF69322">
    <property type="entry name" value="Tricorn protease domain 2"/>
    <property type="match status" value="1"/>
</dbReference>
<dbReference type="EMBL" id="JADGKB010000044">
    <property type="protein sequence ID" value="KAJ3256909.1"/>
    <property type="molecule type" value="Genomic_DNA"/>
</dbReference>
<evidence type="ECO:0000259" key="3">
    <source>
        <dbReference type="Pfam" id="PF03178"/>
    </source>
</evidence>
<dbReference type="InterPro" id="IPR015943">
    <property type="entry name" value="WD40/YVTN_repeat-like_dom_sf"/>
</dbReference>
<evidence type="ECO:0000313" key="6">
    <source>
        <dbReference type="EMBL" id="KAJ3256909.1"/>
    </source>
</evidence>
<evidence type="ECO:0000313" key="7">
    <source>
        <dbReference type="Proteomes" id="UP001210925"/>
    </source>
</evidence>
<dbReference type="Gene3D" id="2.130.10.10">
    <property type="entry name" value="YVTN repeat-like/Quinoprotein amine dehydrogenase"/>
    <property type="match status" value="2"/>
</dbReference>
<gene>
    <name evidence="6" type="ORF">HK103_005027</name>
</gene>
<dbReference type="GO" id="GO:0003676">
    <property type="term" value="F:nucleic acid binding"/>
    <property type="evidence" value="ECO:0007669"/>
    <property type="project" value="InterPro"/>
</dbReference>
<evidence type="ECO:0000256" key="1">
    <source>
        <dbReference type="ARBA" id="ARBA00004123"/>
    </source>
</evidence>
<evidence type="ECO:0000259" key="5">
    <source>
        <dbReference type="Pfam" id="PF23726"/>
    </source>
</evidence>
<protein>
    <recommendedName>
        <fullName evidence="8">DNA damage-binding protein 1</fullName>
    </recommendedName>
</protein>
<keyword evidence="2" id="KW-0539">Nucleus</keyword>
<reference evidence="6" key="1">
    <citation type="submission" date="2020-05" db="EMBL/GenBank/DDBJ databases">
        <title>Phylogenomic resolution of chytrid fungi.</title>
        <authorList>
            <person name="Stajich J.E."/>
            <person name="Amses K."/>
            <person name="Simmons R."/>
            <person name="Seto K."/>
            <person name="Myers J."/>
            <person name="Bonds A."/>
            <person name="Quandt C.A."/>
            <person name="Barry K."/>
            <person name="Liu P."/>
            <person name="Grigoriev I."/>
            <person name="Longcore J.E."/>
            <person name="James T.Y."/>
        </authorList>
    </citation>
    <scope>NUCLEOTIDE SEQUENCE</scope>
    <source>
        <strain evidence="6">PLAUS21</strain>
    </source>
</reference>
<dbReference type="GO" id="GO:0005634">
    <property type="term" value="C:nucleus"/>
    <property type="evidence" value="ECO:0007669"/>
    <property type="project" value="UniProtKB-SubCell"/>
</dbReference>
<accession>A0AAD5UJH3</accession>
<dbReference type="InterPro" id="IPR018846">
    <property type="entry name" value="Beta-prop_RSE1/DDB1/CPSF1_1st"/>
</dbReference>
<comment type="caution">
    <text evidence="6">The sequence shown here is derived from an EMBL/GenBank/DDBJ whole genome shotgun (WGS) entry which is preliminary data.</text>
</comment>
<dbReference type="Proteomes" id="UP001210925">
    <property type="component" value="Unassembled WGS sequence"/>
</dbReference>